<keyword evidence="3" id="KW-0324">Glycolysis</keyword>
<keyword evidence="6" id="KW-1185">Reference proteome</keyword>
<gene>
    <name evidence="3" type="primary">glk</name>
    <name evidence="5" type="ORF">DFQ59_101346</name>
</gene>
<dbReference type="OrthoDB" id="9800595at2"/>
<evidence type="ECO:0000256" key="3">
    <source>
        <dbReference type="HAMAP-Rule" id="MF_00524"/>
    </source>
</evidence>
<dbReference type="EC" id="2.7.1.2" evidence="3"/>
<dbReference type="Proteomes" id="UP000252707">
    <property type="component" value="Unassembled WGS sequence"/>
</dbReference>
<evidence type="ECO:0000256" key="1">
    <source>
        <dbReference type="ARBA" id="ARBA00022679"/>
    </source>
</evidence>
<dbReference type="InterPro" id="IPR003836">
    <property type="entry name" value="Glucokinase"/>
</dbReference>
<evidence type="ECO:0000313" key="5">
    <source>
        <dbReference type="EMBL" id="RCX33047.1"/>
    </source>
</evidence>
<dbReference type="GO" id="GO:0005524">
    <property type="term" value="F:ATP binding"/>
    <property type="evidence" value="ECO:0007669"/>
    <property type="project" value="UniProtKB-UniRule"/>
</dbReference>
<proteinExistence type="inferred from homology"/>
<keyword evidence="3" id="KW-0067">ATP-binding</keyword>
<evidence type="ECO:0000256" key="4">
    <source>
        <dbReference type="RuleBase" id="RU004046"/>
    </source>
</evidence>
<accession>A0A369CKT9</accession>
<dbReference type="EMBL" id="QPJY01000001">
    <property type="protein sequence ID" value="RCX33047.1"/>
    <property type="molecule type" value="Genomic_DNA"/>
</dbReference>
<protein>
    <recommendedName>
        <fullName evidence="3">Glucokinase</fullName>
        <ecNumber evidence="3">2.7.1.2</ecNumber>
    </recommendedName>
    <alternativeName>
        <fullName evidence="3">Glucose kinase</fullName>
    </alternativeName>
</protein>
<keyword evidence="3" id="KW-0963">Cytoplasm</keyword>
<comment type="catalytic activity">
    <reaction evidence="3">
        <text>D-glucose + ATP = D-glucose 6-phosphate + ADP + H(+)</text>
        <dbReference type="Rhea" id="RHEA:17825"/>
        <dbReference type="ChEBI" id="CHEBI:4167"/>
        <dbReference type="ChEBI" id="CHEBI:15378"/>
        <dbReference type="ChEBI" id="CHEBI:30616"/>
        <dbReference type="ChEBI" id="CHEBI:61548"/>
        <dbReference type="ChEBI" id="CHEBI:456216"/>
        <dbReference type="EC" id="2.7.1.2"/>
    </reaction>
</comment>
<dbReference type="InterPro" id="IPR043129">
    <property type="entry name" value="ATPase_NBD"/>
</dbReference>
<dbReference type="PANTHER" id="PTHR47363">
    <property type="entry name" value="GLUCOKINASE"/>
    <property type="match status" value="1"/>
</dbReference>
<comment type="caution">
    <text evidence="5">The sequence shown here is derived from an EMBL/GenBank/DDBJ whole genome shotgun (WGS) entry which is preliminary data.</text>
</comment>
<dbReference type="NCBIfam" id="TIGR00749">
    <property type="entry name" value="glk"/>
    <property type="match status" value="1"/>
</dbReference>
<dbReference type="GO" id="GO:0004340">
    <property type="term" value="F:glucokinase activity"/>
    <property type="evidence" value="ECO:0007669"/>
    <property type="project" value="UniProtKB-UniRule"/>
</dbReference>
<dbReference type="CDD" id="cd24008">
    <property type="entry name" value="ASKHA_NBD_GLK"/>
    <property type="match status" value="1"/>
</dbReference>
<reference evidence="5 6" key="1">
    <citation type="submission" date="2018-07" db="EMBL/GenBank/DDBJ databases">
        <title>Genomic Encyclopedia of Type Strains, Phase IV (KMG-IV): sequencing the most valuable type-strain genomes for metagenomic binning, comparative biology and taxonomic classification.</title>
        <authorList>
            <person name="Goeker M."/>
        </authorList>
    </citation>
    <scope>NUCLEOTIDE SEQUENCE [LARGE SCALE GENOMIC DNA]</scope>
    <source>
        <strain evidence="5 6">DSM 26407</strain>
    </source>
</reference>
<dbReference type="Gene3D" id="3.30.420.40">
    <property type="match status" value="1"/>
</dbReference>
<dbReference type="Pfam" id="PF02685">
    <property type="entry name" value="Glucokinase"/>
    <property type="match status" value="1"/>
</dbReference>
<keyword evidence="3" id="KW-0547">Nucleotide-binding</keyword>
<keyword evidence="1 3" id="KW-0808">Transferase</keyword>
<dbReference type="RefSeq" id="WP_114277930.1">
    <property type="nucleotide sequence ID" value="NZ_QPJY01000001.1"/>
</dbReference>
<dbReference type="SUPFAM" id="SSF53067">
    <property type="entry name" value="Actin-like ATPase domain"/>
    <property type="match status" value="1"/>
</dbReference>
<organism evidence="5 6">
    <name type="scientific">Thioalbus denitrificans</name>
    <dbReference type="NCBI Taxonomy" id="547122"/>
    <lineage>
        <taxon>Bacteria</taxon>
        <taxon>Pseudomonadati</taxon>
        <taxon>Pseudomonadota</taxon>
        <taxon>Gammaproteobacteria</taxon>
        <taxon>Chromatiales</taxon>
        <taxon>Ectothiorhodospiraceae</taxon>
        <taxon>Thioalbus</taxon>
    </lineage>
</organism>
<dbReference type="PANTHER" id="PTHR47363:SF1">
    <property type="entry name" value="GLUCOKINASE"/>
    <property type="match status" value="1"/>
</dbReference>
<dbReference type="GO" id="GO:0005737">
    <property type="term" value="C:cytoplasm"/>
    <property type="evidence" value="ECO:0007669"/>
    <property type="project" value="UniProtKB-SubCell"/>
</dbReference>
<evidence type="ECO:0000256" key="2">
    <source>
        <dbReference type="ARBA" id="ARBA00022777"/>
    </source>
</evidence>
<dbReference type="HAMAP" id="MF_00524">
    <property type="entry name" value="Glucokinase"/>
    <property type="match status" value="1"/>
</dbReference>
<dbReference type="Gene3D" id="3.40.367.20">
    <property type="match status" value="1"/>
</dbReference>
<dbReference type="GO" id="GO:0006096">
    <property type="term" value="P:glycolytic process"/>
    <property type="evidence" value="ECO:0007669"/>
    <property type="project" value="UniProtKB-UniRule"/>
</dbReference>
<comment type="subcellular location">
    <subcellularLocation>
        <location evidence="3">Cytoplasm</location>
    </subcellularLocation>
</comment>
<evidence type="ECO:0000313" key="6">
    <source>
        <dbReference type="Proteomes" id="UP000252707"/>
    </source>
</evidence>
<keyword evidence="2 3" id="KW-0418">Kinase</keyword>
<sequence length="327" mass="33166">MIVLAGDIGGTKTLLTLARVEGTGVEPLVERRYPSGEWPEFAPLLADFLARLADAGQPEPAAACLGVAGPVGGEKVKVTNLPWVLDPVALARQAGAPVRLINDFSAVAHGIAALAPEDLHTLQPGEPRPRGVRAVIGAGTGLGHAILAPRSGGGHTVLGSELGHADFAPADERQADLWRWLRARHGRASWEHVVSGPGLGAIYHWLVESGARPGAALARAAAEGDPAAAVSAAAGHDPVAQEALALFVHAYGAQAGNLALACIPRGGLYVAGGIAPRLIGALSGGGFTAAFRAKGPMTGLMERIPVHVVLNPKVGLLGAALAAGRGD</sequence>
<name>A0A369CKT9_9GAMM</name>
<feature type="binding site" evidence="3">
    <location>
        <begin position="6"/>
        <end position="11"/>
    </location>
    <ligand>
        <name>ATP</name>
        <dbReference type="ChEBI" id="CHEBI:30616"/>
    </ligand>
</feature>
<dbReference type="GO" id="GO:0005536">
    <property type="term" value="F:D-glucose binding"/>
    <property type="evidence" value="ECO:0007669"/>
    <property type="project" value="InterPro"/>
</dbReference>
<dbReference type="AlphaFoldDB" id="A0A369CKT9"/>
<comment type="similarity">
    <text evidence="3 4">Belongs to the bacterial glucokinase family.</text>
</comment>